<evidence type="ECO:0000313" key="3">
    <source>
        <dbReference type="Proteomes" id="UP000246099"/>
    </source>
</evidence>
<dbReference type="InterPro" id="IPR053161">
    <property type="entry name" value="Ulvan_degrading_GH"/>
</dbReference>
<evidence type="ECO:0000256" key="1">
    <source>
        <dbReference type="SAM" id="SignalP"/>
    </source>
</evidence>
<keyword evidence="3" id="KW-1185">Reference proteome</keyword>
<dbReference type="PANTHER" id="PTHR36848:SF2">
    <property type="entry name" value="SECRETED PROTEIN"/>
    <property type="match status" value="1"/>
</dbReference>
<protein>
    <recommendedName>
        <fullName evidence="4">Glycoside hydrolase</fullName>
    </recommendedName>
</protein>
<reference evidence="2 3" key="1">
    <citation type="submission" date="2018-05" db="EMBL/GenBank/DDBJ databases">
        <title>Chitinophaga sp. nov., isolated from rhizosphere soil of Alhagi.</title>
        <authorList>
            <person name="Liu Y."/>
        </authorList>
    </citation>
    <scope>NUCLEOTIDE SEQUENCE [LARGE SCALE GENOMIC DNA]</scope>
    <source>
        <strain evidence="2 3">T22</strain>
    </source>
</reference>
<dbReference type="Pfam" id="PF17132">
    <property type="entry name" value="Glyco_hydro_106"/>
    <property type="match status" value="1"/>
</dbReference>
<dbReference type="Proteomes" id="UP000246099">
    <property type="component" value="Chromosome"/>
</dbReference>
<dbReference type="SUPFAM" id="SSF49785">
    <property type="entry name" value="Galactose-binding domain-like"/>
    <property type="match status" value="1"/>
</dbReference>
<sequence>MRTNRLRLLAACVLLALAGHAQQTGHTFRQLQQQFATPGKQYGSAPLWVWNTRITKAEIDAMLADFKDKGFGGAIIHPRPGLITPYLSTEWTELYRYSVAKGKALGLHIWIYDENSYPSGFAGGHVPDQMPGSYNQGQMLQISKVEQLPADTKDVFICLKEESGHCTDITATMRAEQGKKGSYYLFKKIYYGKSGWYGGFSYVDLMVKGVTEKFLELTMKGYEQTIGKEFGHTVQGIFSDEPSIQTEGAHTIRWTPDLFSTFRQTWGYDLQPHLPSLFDETGNWKEVRHNYQQVLLQLFIDRWFKPMHAYTEKHGLKWTGHYWEHAWPNPNFGPDNMAGYAWHQQPGIDMLFNQFNETSPNAQFGNIRSVKELSSVANQLNKTRTLSETYGGGGWELTFKDMKRLADWEFVLGVNFLNQHLSWMTLAGARKGDYPPTFSYQNAWWEHYTPLNRYYARLSMALSQGSQHNEILVIEPTTSAWMYYARNKRHQRFEEIGQSFQTFVTRLEKAQVEYDLGSEDIIRHHGKVDGGRFVVGQRAYTTVVVPPGMENINAPTLALLQAYVAAGGKVLLFENLQFTDGRPLPSQTLQLPVQPALTAGAIRQHFQAADFEITAQQGDSIGGNLFHQRRRLDDGQLVFLVNSSMEHASTGRLKIKGKDALLLNLFSGSITNYPEQEEGGSITVNFSIPPAGSMLLFAAGHRQTGFAPHPLPAKGHILPAPPSQALRPENNTLMIDFCDVTFADTLMKDQHVTMAADIVFKHYGFSSGNPWNHEVQFKDRINEKDTFSTGTGFTATYRFTVSQGVPLNNITAVVERPGLWSNVLVNGTPVQPVKGQWWLDRAFGTFSIGHLLKPGENTVTLAIAPMSIHAEIEPVYILGDFNLAAAAKGWQIVPPAPLQTGSWKEQGLPLYGHNITYRKTVTLNTLNGTYAVQLGAWKGTVAHVTVNGKKAGIIFSEPDTLAITPLLRQGRNVVEVTVTGSLKNLLGPHHNQPKPGLVSPWHWRNIKHYPPGKDYDLYDYGLMEDFSIVQYSK</sequence>
<organism evidence="2 3">
    <name type="scientific">Chitinophaga alhagiae</name>
    <dbReference type="NCBI Taxonomy" id="2203219"/>
    <lineage>
        <taxon>Bacteria</taxon>
        <taxon>Pseudomonadati</taxon>
        <taxon>Bacteroidota</taxon>
        <taxon>Chitinophagia</taxon>
        <taxon>Chitinophagales</taxon>
        <taxon>Chitinophagaceae</taxon>
        <taxon>Chitinophaga</taxon>
    </lineage>
</organism>
<accession>A0ABM6WDF4</accession>
<keyword evidence="1" id="KW-0732">Signal</keyword>
<dbReference type="Gene3D" id="2.60.120.260">
    <property type="entry name" value="Galactose-binding domain-like"/>
    <property type="match status" value="1"/>
</dbReference>
<evidence type="ECO:0000313" key="2">
    <source>
        <dbReference type="EMBL" id="AWO01974.1"/>
    </source>
</evidence>
<dbReference type="RefSeq" id="WP_119078181.1">
    <property type="nucleotide sequence ID" value="NZ_CP029600.1"/>
</dbReference>
<dbReference type="PANTHER" id="PTHR36848">
    <property type="entry name" value="DNA-BINDING PROTEIN (PUTATIVE SECRETED PROTEIN)-RELATED"/>
    <property type="match status" value="1"/>
</dbReference>
<feature type="signal peptide" evidence="1">
    <location>
        <begin position="1"/>
        <end position="21"/>
    </location>
</feature>
<dbReference type="EMBL" id="CP029600">
    <property type="protein sequence ID" value="AWO01974.1"/>
    <property type="molecule type" value="Genomic_DNA"/>
</dbReference>
<evidence type="ECO:0008006" key="4">
    <source>
        <dbReference type="Google" id="ProtNLM"/>
    </source>
</evidence>
<proteinExistence type="predicted"/>
<gene>
    <name evidence="2" type="ORF">DLD77_09830</name>
</gene>
<dbReference type="InterPro" id="IPR008979">
    <property type="entry name" value="Galactose-bd-like_sf"/>
</dbReference>
<feature type="chain" id="PRO_5045940556" description="Glycoside hydrolase" evidence="1">
    <location>
        <begin position="22"/>
        <end position="1033"/>
    </location>
</feature>
<name>A0ABM6WDF4_9BACT</name>